<gene>
    <name evidence="2" type="ORF">H6G97_24910</name>
</gene>
<dbReference type="EMBL" id="JACJSI010000065">
    <property type="protein sequence ID" value="MBD2532651.1"/>
    <property type="molecule type" value="Genomic_DNA"/>
</dbReference>
<dbReference type="InterPro" id="IPR054501">
    <property type="entry name" value="NCH2"/>
</dbReference>
<evidence type="ECO:0000313" key="2">
    <source>
        <dbReference type="EMBL" id="MBD2532651.1"/>
    </source>
</evidence>
<accession>A0ABR8DT92</accession>
<sequence>METPILDNSKTKDIVQDQSHSKTCYSYLLNKSKLSPKWYFDDEQKKLLRQYYEANKLMVYCLNSLCDVSPEMRSHIEDTLLLPIAEIEKRPFKN</sequence>
<dbReference type="RefSeq" id="WP_190943268.1">
    <property type="nucleotide sequence ID" value="NZ_JACJSI010000065.1"/>
</dbReference>
<evidence type="ECO:0000313" key="3">
    <source>
        <dbReference type="Proteomes" id="UP000623440"/>
    </source>
</evidence>
<evidence type="ECO:0000259" key="1">
    <source>
        <dbReference type="Pfam" id="PF22727"/>
    </source>
</evidence>
<feature type="domain" description="NACHT conflict system C-terminal helical" evidence="1">
    <location>
        <begin position="18"/>
        <end position="83"/>
    </location>
</feature>
<keyword evidence="3" id="KW-1185">Reference proteome</keyword>
<comment type="caution">
    <text evidence="2">The sequence shown here is derived from an EMBL/GenBank/DDBJ whole genome shotgun (WGS) entry which is preliminary data.</text>
</comment>
<protein>
    <recommendedName>
        <fullName evidence="1">NACHT conflict system C-terminal helical domain-containing protein</fullName>
    </recommendedName>
</protein>
<organism evidence="2 3">
    <name type="scientific">Nostoc flagelliforme FACHB-838</name>
    <dbReference type="NCBI Taxonomy" id="2692904"/>
    <lineage>
        <taxon>Bacteria</taxon>
        <taxon>Bacillati</taxon>
        <taxon>Cyanobacteriota</taxon>
        <taxon>Cyanophyceae</taxon>
        <taxon>Nostocales</taxon>
        <taxon>Nostocaceae</taxon>
        <taxon>Nostoc</taxon>
    </lineage>
</organism>
<dbReference type="Pfam" id="PF22727">
    <property type="entry name" value="NCH2"/>
    <property type="match status" value="1"/>
</dbReference>
<name>A0ABR8DT92_9NOSO</name>
<dbReference type="Proteomes" id="UP000623440">
    <property type="component" value="Unassembled WGS sequence"/>
</dbReference>
<proteinExistence type="predicted"/>
<reference evidence="2 3" key="1">
    <citation type="journal article" date="2020" name="ISME J.">
        <title>Comparative genomics reveals insights into cyanobacterial evolution and habitat adaptation.</title>
        <authorList>
            <person name="Chen M.Y."/>
            <person name="Teng W.K."/>
            <person name="Zhao L."/>
            <person name="Hu C.X."/>
            <person name="Zhou Y.K."/>
            <person name="Han B.P."/>
            <person name="Song L.R."/>
            <person name="Shu W.S."/>
        </authorList>
    </citation>
    <scope>NUCLEOTIDE SEQUENCE [LARGE SCALE GENOMIC DNA]</scope>
    <source>
        <strain evidence="2 3">FACHB-838</strain>
    </source>
</reference>